<dbReference type="AlphaFoldDB" id="A0A438GW31"/>
<evidence type="ECO:0000313" key="2">
    <source>
        <dbReference type="Proteomes" id="UP000288805"/>
    </source>
</evidence>
<reference evidence="1 2" key="1">
    <citation type="journal article" date="2018" name="PLoS Genet.">
        <title>Population sequencing reveals clonal diversity and ancestral inbreeding in the grapevine cultivar Chardonnay.</title>
        <authorList>
            <person name="Roach M.J."/>
            <person name="Johnson D.L."/>
            <person name="Bohlmann J."/>
            <person name="van Vuuren H.J."/>
            <person name="Jones S.J."/>
            <person name="Pretorius I.S."/>
            <person name="Schmidt S.A."/>
            <person name="Borneman A.R."/>
        </authorList>
    </citation>
    <scope>NUCLEOTIDE SEQUENCE [LARGE SCALE GENOMIC DNA]</scope>
    <source>
        <strain evidence="2">cv. Chardonnay</strain>
        <tissue evidence="1">Leaf</tissue>
    </source>
</reference>
<evidence type="ECO:0000313" key="1">
    <source>
        <dbReference type="EMBL" id="RVW76409.1"/>
    </source>
</evidence>
<protein>
    <submittedName>
        <fullName evidence="1">Uncharacterized protein</fullName>
    </submittedName>
</protein>
<accession>A0A438GW31</accession>
<comment type="caution">
    <text evidence="1">The sequence shown here is derived from an EMBL/GenBank/DDBJ whole genome shotgun (WGS) entry which is preliminary data.</text>
</comment>
<proteinExistence type="predicted"/>
<name>A0A438GW31_VITVI</name>
<dbReference type="Proteomes" id="UP000288805">
    <property type="component" value="Unassembled WGS sequence"/>
</dbReference>
<dbReference type="EMBL" id="QGNW01000330">
    <property type="protein sequence ID" value="RVW76409.1"/>
    <property type="molecule type" value="Genomic_DNA"/>
</dbReference>
<gene>
    <name evidence="1" type="ORF">CK203_056616</name>
</gene>
<sequence length="60" mass="7040">MNDVIGKRIDDEDEEMVVNDQDVHRLVIVTQPNLKLGDKKEEEMVDRGIYHQMLGKLIYL</sequence>
<organism evidence="1 2">
    <name type="scientific">Vitis vinifera</name>
    <name type="common">Grape</name>
    <dbReference type="NCBI Taxonomy" id="29760"/>
    <lineage>
        <taxon>Eukaryota</taxon>
        <taxon>Viridiplantae</taxon>
        <taxon>Streptophyta</taxon>
        <taxon>Embryophyta</taxon>
        <taxon>Tracheophyta</taxon>
        <taxon>Spermatophyta</taxon>
        <taxon>Magnoliopsida</taxon>
        <taxon>eudicotyledons</taxon>
        <taxon>Gunneridae</taxon>
        <taxon>Pentapetalae</taxon>
        <taxon>rosids</taxon>
        <taxon>Vitales</taxon>
        <taxon>Vitaceae</taxon>
        <taxon>Viteae</taxon>
        <taxon>Vitis</taxon>
    </lineage>
</organism>